<dbReference type="SUPFAM" id="SSF89733">
    <property type="entry name" value="L-sulfolactate dehydrogenase-like"/>
    <property type="match status" value="1"/>
</dbReference>
<evidence type="ECO:0000313" key="3">
    <source>
        <dbReference type="EMBL" id="ATW24459.1"/>
    </source>
</evidence>
<dbReference type="EMBL" id="CP017634">
    <property type="protein sequence ID" value="ATW24459.1"/>
    <property type="molecule type" value="Genomic_DNA"/>
</dbReference>
<keyword evidence="2" id="KW-0560">Oxidoreductase</keyword>
<organism evidence="3 4">
    <name type="scientific">Formimonas warabiya</name>
    <dbReference type="NCBI Taxonomy" id="1761012"/>
    <lineage>
        <taxon>Bacteria</taxon>
        <taxon>Bacillati</taxon>
        <taxon>Bacillota</taxon>
        <taxon>Clostridia</taxon>
        <taxon>Eubacteriales</taxon>
        <taxon>Peptococcaceae</taxon>
        <taxon>Candidatus Formimonas</taxon>
    </lineage>
</organism>
<dbReference type="InterPro" id="IPR043143">
    <property type="entry name" value="Mal/L-sulf/L-lact_DH-like_NADP"/>
</dbReference>
<evidence type="ECO:0000256" key="2">
    <source>
        <dbReference type="ARBA" id="ARBA00023002"/>
    </source>
</evidence>
<dbReference type="Gene3D" id="3.30.1370.60">
    <property type="entry name" value="Hypothetical oxidoreductase yiak, domain 2"/>
    <property type="match status" value="1"/>
</dbReference>
<dbReference type="RefSeq" id="WP_214659150.1">
    <property type="nucleotide sequence ID" value="NZ_CP017634.1"/>
</dbReference>
<dbReference type="InterPro" id="IPR036111">
    <property type="entry name" value="Mal/L-sulfo/L-lacto_DH-like_sf"/>
</dbReference>
<dbReference type="InterPro" id="IPR043144">
    <property type="entry name" value="Mal/L-sulf/L-lact_DH-like_ah"/>
</dbReference>
<comment type="similarity">
    <text evidence="1">Belongs to the LDH2/MDH2 oxidoreductase family.</text>
</comment>
<protein>
    <recommendedName>
        <fullName evidence="5">Ldh family oxidoreductase</fullName>
    </recommendedName>
</protein>
<keyword evidence="4" id="KW-1185">Reference proteome</keyword>
<dbReference type="PANTHER" id="PTHR11091">
    <property type="entry name" value="OXIDOREDUCTASE-RELATED"/>
    <property type="match status" value="1"/>
</dbReference>
<evidence type="ECO:0000313" key="4">
    <source>
        <dbReference type="Proteomes" id="UP000323521"/>
    </source>
</evidence>
<accession>A0A3G1KPR3</accession>
<dbReference type="Pfam" id="PF02615">
    <property type="entry name" value="Ldh_2"/>
    <property type="match status" value="1"/>
</dbReference>
<gene>
    <name evidence="3" type="ORF">DCMF_06395</name>
</gene>
<dbReference type="AlphaFoldDB" id="A0A3G1KPR3"/>
<dbReference type="Gene3D" id="1.10.1530.10">
    <property type="match status" value="1"/>
</dbReference>
<dbReference type="KEGG" id="fwa:DCMF_06395"/>
<evidence type="ECO:0008006" key="5">
    <source>
        <dbReference type="Google" id="ProtNLM"/>
    </source>
</evidence>
<dbReference type="GO" id="GO:0016491">
    <property type="term" value="F:oxidoreductase activity"/>
    <property type="evidence" value="ECO:0007669"/>
    <property type="project" value="UniProtKB-KW"/>
</dbReference>
<dbReference type="InterPro" id="IPR003767">
    <property type="entry name" value="Malate/L-lactate_DH-like"/>
</dbReference>
<reference evidence="3 4" key="1">
    <citation type="submission" date="2016-10" db="EMBL/GenBank/DDBJ databases">
        <title>Complete Genome Sequence of Peptococcaceae strain DCMF.</title>
        <authorList>
            <person name="Edwards R.J."/>
            <person name="Holland S.I."/>
            <person name="Deshpande N.P."/>
            <person name="Wong Y.K."/>
            <person name="Ertan H."/>
            <person name="Manefield M."/>
            <person name="Russell T.L."/>
            <person name="Lee M.J."/>
        </authorList>
    </citation>
    <scope>NUCLEOTIDE SEQUENCE [LARGE SCALE GENOMIC DNA]</scope>
    <source>
        <strain evidence="3 4">DCMF</strain>
    </source>
</reference>
<evidence type="ECO:0000256" key="1">
    <source>
        <dbReference type="ARBA" id="ARBA00006056"/>
    </source>
</evidence>
<proteinExistence type="inferred from homology"/>
<dbReference type="Proteomes" id="UP000323521">
    <property type="component" value="Chromosome"/>
</dbReference>
<name>A0A3G1KPR3_FORW1</name>
<dbReference type="PANTHER" id="PTHR11091:SF0">
    <property type="entry name" value="MALATE DEHYDROGENASE"/>
    <property type="match status" value="1"/>
</dbReference>
<sequence length="364" mass="39660">MDQQNVALDSLRQLVLKCCLISGIPEEDGEIFTDCLIEADLAGITTHGVDRLPAYLDRIELGVTKVPTTLTVLKENSASIYLDANDGLGQVAAYKSAKLAAQKAKQNGVGAVVVKNSGHFGRAGYFTEQIAREGLIGFCCTNASPRLAPWGGKKALLGNNPWSFAFPRGKKAPCVIFDIANSVVAAGKIREAAHKNEKIPQNWALTEEGKPTVDPEEALKGILLPMAGHKGYGISLWVALLTGALSGSEWDTNVTNIYDYSRPQKVSHTFLAINPEAFAGRDNYIRTLDHIYREIKNSPLAEGFREVYLPGEIEALKREGQIKEGVSLSRGTLQRLADLAAKLKISLPQDWVQFIRKGSLNKTM</sequence>